<accession>A0A6L2PWQ1</accession>
<dbReference type="AlphaFoldDB" id="A0A6L2PWQ1"/>
<dbReference type="OrthoDB" id="1101576at2759"/>
<proteinExistence type="predicted"/>
<name>A0A6L2PWQ1_COPFO</name>
<evidence type="ECO:0000313" key="2">
    <source>
        <dbReference type="Proteomes" id="UP000502823"/>
    </source>
</evidence>
<reference evidence="2" key="1">
    <citation type="submission" date="2020-01" db="EMBL/GenBank/DDBJ databases">
        <title>Draft genome sequence of the Termite Coptotermes fromosanus.</title>
        <authorList>
            <person name="Itakura S."/>
            <person name="Yosikawa Y."/>
            <person name="Umezawa K."/>
        </authorList>
    </citation>
    <scope>NUCLEOTIDE SEQUENCE [LARGE SCALE GENOMIC DNA]</scope>
</reference>
<dbReference type="Proteomes" id="UP000502823">
    <property type="component" value="Unassembled WGS sequence"/>
</dbReference>
<dbReference type="InParanoid" id="A0A6L2PWQ1"/>
<comment type="caution">
    <text evidence="1">The sequence shown here is derived from an EMBL/GenBank/DDBJ whole genome shotgun (WGS) entry which is preliminary data.</text>
</comment>
<organism evidence="1 2">
    <name type="scientific">Coptotermes formosanus</name>
    <name type="common">Formosan subterranean termite</name>
    <dbReference type="NCBI Taxonomy" id="36987"/>
    <lineage>
        <taxon>Eukaryota</taxon>
        <taxon>Metazoa</taxon>
        <taxon>Ecdysozoa</taxon>
        <taxon>Arthropoda</taxon>
        <taxon>Hexapoda</taxon>
        <taxon>Insecta</taxon>
        <taxon>Pterygota</taxon>
        <taxon>Neoptera</taxon>
        <taxon>Polyneoptera</taxon>
        <taxon>Dictyoptera</taxon>
        <taxon>Blattodea</taxon>
        <taxon>Blattoidea</taxon>
        <taxon>Termitoidae</taxon>
        <taxon>Rhinotermitidae</taxon>
        <taxon>Coptotermes</taxon>
    </lineage>
</organism>
<gene>
    <name evidence="1" type="ORF">Cfor_05726</name>
</gene>
<dbReference type="EMBL" id="BLKM01009501">
    <property type="protein sequence ID" value="GFG37021.1"/>
    <property type="molecule type" value="Genomic_DNA"/>
</dbReference>
<sequence>MAHRFDELATSVDMTLKSKASNVQYYSLALDENTDAPQNPSDLFKSVITTLNRLGQNLTNLSDVITDGAPAMEGRGEELVELMQEEVTKNGINNVMKYYFLIHQEKLCAKSLKAESVIRVVVNVVNSILSKGLNHREFQDFLHNLETEFRDVVYYSEVRWLSRGKMLKRMFDLKEGGQTFAEGKGKRVAEFNDDEWMCDFAFIVDITIHLNELNTRLHGKGQLINSTSDHVEAFKMKLRLWESQLKNNNFVHIPILLKCNGRDSQKYVRIISELREEFDTRFQVFKTLVSVCLILRSPFV</sequence>
<evidence type="ECO:0000313" key="1">
    <source>
        <dbReference type="EMBL" id="GFG37021.1"/>
    </source>
</evidence>
<keyword evidence="2" id="KW-1185">Reference proteome</keyword>
<dbReference type="PANTHER" id="PTHR45913">
    <property type="entry name" value="EPM2A-INTERACTING PROTEIN 1"/>
    <property type="match status" value="1"/>
</dbReference>
<dbReference type="PANTHER" id="PTHR45913:SF21">
    <property type="entry name" value="DUF4371 DOMAIN-CONTAINING PROTEIN"/>
    <property type="match status" value="1"/>
</dbReference>
<protein>
    <submittedName>
        <fullName evidence="1">Uncharacterized protein</fullName>
    </submittedName>
</protein>